<dbReference type="Proteomes" id="UP000199356">
    <property type="component" value="Unassembled WGS sequence"/>
</dbReference>
<evidence type="ECO:0000313" key="3">
    <source>
        <dbReference type="Proteomes" id="UP000199356"/>
    </source>
</evidence>
<evidence type="ECO:0000313" key="2">
    <source>
        <dbReference type="EMBL" id="SFP31597.1"/>
    </source>
</evidence>
<dbReference type="EMBL" id="FOXA01000005">
    <property type="protein sequence ID" value="SFP31597.1"/>
    <property type="molecule type" value="Genomic_DNA"/>
</dbReference>
<feature type="transmembrane region" description="Helical" evidence="1">
    <location>
        <begin position="42"/>
        <end position="64"/>
    </location>
</feature>
<keyword evidence="1" id="KW-0812">Transmembrane</keyword>
<organism evidence="2 3">
    <name type="scientific">Tranquillimonas alkanivorans</name>
    <dbReference type="NCBI Taxonomy" id="441119"/>
    <lineage>
        <taxon>Bacteria</taxon>
        <taxon>Pseudomonadati</taxon>
        <taxon>Pseudomonadota</taxon>
        <taxon>Alphaproteobacteria</taxon>
        <taxon>Rhodobacterales</taxon>
        <taxon>Roseobacteraceae</taxon>
        <taxon>Tranquillimonas</taxon>
    </lineage>
</organism>
<evidence type="ECO:0000256" key="1">
    <source>
        <dbReference type="SAM" id="Phobius"/>
    </source>
</evidence>
<dbReference type="STRING" id="441119.SAMN04488047_10527"/>
<proteinExistence type="predicted"/>
<dbReference type="RefSeq" id="WP_093420136.1">
    <property type="nucleotide sequence ID" value="NZ_FOXA01000005.1"/>
</dbReference>
<keyword evidence="3" id="KW-1185">Reference proteome</keyword>
<sequence length="177" mass="19065">MAVEADRYVNSELSDKLLALVQSYLLLCVVVFVLWATLPPAWALALTVLAHLFLNLVFLSLTCLSNMLSNDRVLSLGQAGALMHFASAEREGAFRARVEQSFSAGDAMLREARRAGPTAAGYPELESEHGRRALWRGAAGLLAEFALLAIVSAAGLYSAPLLGSLLTGFESWVISLR</sequence>
<keyword evidence="1" id="KW-1133">Transmembrane helix</keyword>
<feature type="transmembrane region" description="Helical" evidence="1">
    <location>
        <begin position="17"/>
        <end position="36"/>
    </location>
</feature>
<name>A0A1I5PCG8_9RHOB</name>
<feature type="transmembrane region" description="Helical" evidence="1">
    <location>
        <begin position="141"/>
        <end position="162"/>
    </location>
</feature>
<protein>
    <submittedName>
        <fullName evidence="2">Uncharacterized protein</fullName>
    </submittedName>
</protein>
<accession>A0A1I5PCG8</accession>
<reference evidence="2 3" key="1">
    <citation type="submission" date="2016-10" db="EMBL/GenBank/DDBJ databases">
        <authorList>
            <person name="de Groot N.N."/>
        </authorList>
    </citation>
    <scope>NUCLEOTIDE SEQUENCE [LARGE SCALE GENOMIC DNA]</scope>
    <source>
        <strain evidence="2 3">DSM 19547</strain>
    </source>
</reference>
<dbReference type="AlphaFoldDB" id="A0A1I5PCG8"/>
<gene>
    <name evidence="2" type="ORF">SAMN04488047_10527</name>
</gene>
<keyword evidence="1" id="KW-0472">Membrane</keyword>